<protein>
    <submittedName>
        <fullName evidence="2">Uncharacterized protein</fullName>
    </submittedName>
</protein>
<accession>A0ABN3UR70</accession>
<reference evidence="2 3" key="1">
    <citation type="journal article" date="2019" name="Int. J. Syst. Evol. Microbiol.">
        <title>The Global Catalogue of Microorganisms (GCM) 10K type strain sequencing project: providing services to taxonomists for standard genome sequencing and annotation.</title>
        <authorList>
            <consortium name="The Broad Institute Genomics Platform"/>
            <consortium name="The Broad Institute Genome Sequencing Center for Infectious Disease"/>
            <person name="Wu L."/>
            <person name="Ma J."/>
        </authorList>
    </citation>
    <scope>NUCLEOTIDE SEQUENCE [LARGE SCALE GENOMIC DNA]</scope>
    <source>
        <strain evidence="2 3">JCM 8201</strain>
    </source>
</reference>
<proteinExistence type="predicted"/>
<gene>
    <name evidence="2" type="ORF">GCM10010439_67870</name>
</gene>
<keyword evidence="3" id="KW-1185">Reference proteome</keyword>
<evidence type="ECO:0000256" key="1">
    <source>
        <dbReference type="SAM" id="MobiDB-lite"/>
    </source>
</evidence>
<dbReference type="Proteomes" id="UP001501842">
    <property type="component" value="Unassembled WGS sequence"/>
</dbReference>
<comment type="caution">
    <text evidence="2">The sequence shown here is derived from an EMBL/GenBank/DDBJ whole genome shotgun (WGS) entry which is preliminary data.</text>
</comment>
<sequence length="223" mass="24392">MPPQCSGTDLVGWDWSSVKHEARDGVKWGEYAVVGTWDGTRITLTESPKAPRPDDSGNESTFASPCPTPEGGWKPVDPAKATEEALQAAMEIARKSPQYAGTWVDQSYLGDGPIKESEANDPTKLVLNIRFTGDLEGHEQRVRKVWGGALCVSPAKYTEAELHDIQGEVSKEVPGMQNSSVNVFENRVGVTVFVATEELQRELDSRYGPGTVRVWGVFEPVSE</sequence>
<dbReference type="EMBL" id="BAAATZ010000034">
    <property type="protein sequence ID" value="GAA2737500.1"/>
    <property type="molecule type" value="Genomic_DNA"/>
</dbReference>
<feature type="region of interest" description="Disordered" evidence="1">
    <location>
        <begin position="43"/>
        <end position="77"/>
    </location>
</feature>
<organism evidence="2 3">
    <name type="scientific">Actinocorallia aurantiaca</name>
    <dbReference type="NCBI Taxonomy" id="46204"/>
    <lineage>
        <taxon>Bacteria</taxon>
        <taxon>Bacillati</taxon>
        <taxon>Actinomycetota</taxon>
        <taxon>Actinomycetes</taxon>
        <taxon>Streptosporangiales</taxon>
        <taxon>Thermomonosporaceae</taxon>
        <taxon>Actinocorallia</taxon>
    </lineage>
</organism>
<evidence type="ECO:0000313" key="2">
    <source>
        <dbReference type="EMBL" id="GAA2737500.1"/>
    </source>
</evidence>
<name>A0ABN3UR70_9ACTN</name>
<evidence type="ECO:0000313" key="3">
    <source>
        <dbReference type="Proteomes" id="UP001501842"/>
    </source>
</evidence>